<reference evidence="1 3" key="1">
    <citation type="submission" date="2020-02" db="EMBL/GenBank/DDBJ databases">
        <title>Tigecycline-resistant Acinetobacter species from pigs and migratory birds.</title>
        <authorList>
            <person name="Chen C."/>
            <person name="Sun J."/>
            <person name="Liao X.-P."/>
            <person name="Liu Y.-H."/>
        </authorList>
    </citation>
    <scope>NUCLEOTIDE SEQUENCE [LARGE SCALE GENOMIC DNA]</scope>
    <source>
        <strain evidence="1 3">YH12207_T</strain>
    </source>
</reference>
<evidence type="ECO:0000313" key="1">
    <source>
        <dbReference type="EMBL" id="QOW46479.1"/>
    </source>
</evidence>
<keyword evidence="3" id="KW-1185">Reference proteome</keyword>
<name>A0A7S6VX50_9GAMM</name>
<protein>
    <submittedName>
        <fullName evidence="1">Uncharacterized protein</fullName>
    </submittedName>
</protein>
<dbReference type="Proteomes" id="UP000593966">
    <property type="component" value="Chromosome"/>
</dbReference>
<evidence type="ECO:0000313" key="2">
    <source>
        <dbReference type="EMBL" id="QOW46959.1"/>
    </source>
</evidence>
<proteinExistence type="predicted"/>
<gene>
    <name evidence="1" type="ORF">G0028_11565</name>
    <name evidence="2" type="ORF">G0028_14250</name>
</gene>
<dbReference type="AlphaFoldDB" id="A0A7S6VX50"/>
<dbReference type="EMBL" id="CP048659">
    <property type="protein sequence ID" value="QOW46959.1"/>
    <property type="molecule type" value="Genomic_DNA"/>
</dbReference>
<sequence length="92" mass="10600">MNMPLPLSLLATHKECTGYGEFLYRQVGDMVQKWNGASWVELDIRCSAQDFLKNMQKVTEKNQYSGRAYYPTPVYDNPIYPRKNVVGAYQGD</sequence>
<dbReference type="EMBL" id="CP048659">
    <property type="protein sequence ID" value="QOW46479.1"/>
    <property type="molecule type" value="Genomic_DNA"/>
</dbReference>
<evidence type="ECO:0000313" key="3">
    <source>
        <dbReference type="Proteomes" id="UP000593966"/>
    </source>
</evidence>
<accession>A0A7S6VX50</accession>
<organism evidence="1 3">
    <name type="scientific">Acinetobacter piscicola</name>
    <dbReference type="NCBI Taxonomy" id="2006115"/>
    <lineage>
        <taxon>Bacteria</taxon>
        <taxon>Pseudomonadati</taxon>
        <taxon>Pseudomonadota</taxon>
        <taxon>Gammaproteobacteria</taxon>
        <taxon>Moraxellales</taxon>
        <taxon>Moraxellaceae</taxon>
        <taxon>Acinetobacter</taxon>
    </lineage>
</organism>